<accession>A0A6A1R7F1</accession>
<evidence type="ECO:0000256" key="5">
    <source>
        <dbReference type="ARBA" id="ARBA00023136"/>
    </source>
</evidence>
<feature type="transmembrane region" description="Helical" evidence="6">
    <location>
        <begin position="60"/>
        <end position="78"/>
    </location>
</feature>
<feature type="transmembrane region" description="Helical" evidence="6">
    <location>
        <begin position="320"/>
        <end position="344"/>
    </location>
</feature>
<reference evidence="7" key="1">
    <citation type="submission" date="2019-09" db="EMBL/GenBank/DDBJ databases">
        <title>Draft genome sequences of 48 bacterial type strains from the CCUG.</title>
        <authorList>
            <person name="Tunovic T."/>
            <person name="Pineiro-Iglesias B."/>
            <person name="Unosson C."/>
            <person name="Inganas E."/>
            <person name="Ohlen M."/>
            <person name="Cardew S."/>
            <person name="Jensie-Markopoulos S."/>
            <person name="Salva-Serra F."/>
            <person name="Jaen-Luchoro D."/>
            <person name="Karlsson R."/>
            <person name="Svensson-Stadler L."/>
            <person name="Chun J."/>
            <person name="Moore E."/>
        </authorList>
    </citation>
    <scope>NUCLEOTIDE SEQUENCE</scope>
    <source>
        <strain evidence="7">CCUG 15333</strain>
    </source>
</reference>
<keyword evidence="4 6" id="KW-1133">Transmembrane helix</keyword>
<dbReference type="AlphaFoldDB" id="A0A6A1R7F1"/>
<keyword evidence="5 6" id="KW-0472">Membrane</keyword>
<keyword evidence="3 6" id="KW-0812">Transmembrane</keyword>
<keyword evidence="2" id="KW-0813">Transport</keyword>
<dbReference type="PANTHER" id="PTHR12778">
    <property type="entry name" value="SOLUTE CARRIER FAMILY 33 ACETYL-COA TRANSPORTER -RELATED"/>
    <property type="match status" value="1"/>
</dbReference>
<evidence type="ECO:0000313" key="7">
    <source>
        <dbReference type="EMBL" id="KAB0588856.1"/>
    </source>
</evidence>
<sequence length="415" mass="44021">MAGEMQTMDASAPMDDASSRRVMLAMGVLYVGFGVLAALLQGGLPPVLRARGLSVAQIGWTFALYLPIGLSFLWAPLVDRIRLPFLSPRISWIVLAQLSTVAGLIAVAMLEHAPMALLFGLGLLVAVAAATMDLALDALAVELTNAQRKPMAASLKLAALALGSMIGGGVFVAVLGHMGWQFTFLCVAALMLLSLLPVLGLVKQEDHHSAGSQSQEKHWFACLRQAHMRRYLLLLVVCAGVIFPLSALNRVMLVDIQVPMEHIAWLVGTLQPLGLVAIALLTTPLIRGLGHQVALALLALVGVMCVGLLIAGYVQGWQTVAIVGTVGMSTVVGGLMVVYSALILRWSEGPQAATNYAVLFCGTRLSGIVMSVFTGKLVATMSWPVFYSAGMAALILSSLWMLKRLQSEREAASLA</sequence>
<dbReference type="InterPro" id="IPR004752">
    <property type="entry name" value="AmpG_permease/AT-1"/>
</dbReference>
<dbReference type="Pfam" id="PF07690">
    <property type="entry name" value="MFS_1"/>
    <property type="match status" value="1"/>
</dbReference>
<protein>
    <submittedName>
        <fullName evidence="7">MFS transporter</fullName>
    </submittedName>
</protein>
<evidence type="ECO:0000256" key="4">
    <source>
        <dbReference type="ARBA" id="ARBA00022989"/>
    </source>
</evidence>
<evidence type="ECO:0000256" key="2">
    <source>
        <dbReference type="ARBA" id="ARBA00022448"/>
    </source>
</evidence>
<dbReference type="InterPro" id="IPR036259">
    <property type="entry name" value="MFS_trans_sf"/>
</dbReference>
<dbReference type="SUPFAM" id="SSF103473">
    <property type="entry name" value="MFS general substrate transporter"/>
    <property type="match status" value="1"/>
</dbReference>
<feature type="transmembrane region" description="Helical" evidence="6">
    <location>
        <begin position="116"/>
        <end position="136"/>
    </location>
</feature>
<evidence type="ECO:0000256" key="3">
    <source>
        <dbReference type="ARBA" id="ARBA00022692"/>
    </source>
</evidence>
<dbReference type="GO" id="GO:0022857">
    <property type="term" value="F:transmembrane transporter activity"/>
    <property type="evidence" value="ECO:0007669"/>
    <property type="project" value="InterPro"/>
</dbReference>
<dbReference type="InterPro" id="IPR011701">
    <property type="entry name" value="MFS"/>
</dbReference>
<comment type="subcellular location">
    <subcellularLocation>
        <location evidence="1">Membrane</location>
        <topology evidence="1">Multi-pass membrane protein</topology>
    </subcellularLocation>
</comment>
<dbReference type="PANTHER" id="PTHR12778:SF10">
    <property type="entry name" value="MAJOR FACILITATOR SUPERFAMILY DOMAIN-CONTAINING PROTEIN 3"/>
    <property type="match status" value="1"/>
</dbReference>
<organism evidence="7">
    <name type="scientific">Comamonas kerstersii</name>
    <dbReference type="NCBI Taxonomy" id="225992"/>
    <lineage>
        <taxon>Bacteria</taxon>
        <taxon>Pseudomonadati</taxon>
        <taxon>Pseudomonadota</taxon>
        <taxon>Betaproteobacteria</taxon>
        <taxon>Burkholderiales</taxon>
        <taxon>Comamonadaceae</taxon>
        <taxon>Comamonas</taxon>
    </lineage>
</organism>
<feature type="transmembrane region" description="Helical" evidence="6">
    <location>
        <begin position="157"/>
        <end position="176"/>
    </location>
</feature>
<feature type="transmembrane region" description="Helical" evidence="6">
    <location>
        <begin position="90"/>
        <end position="110"/>
    </location>
</feature>
<feature type="transmembrane region" description="Helical" evidence="6">
    <location>
        <begin position="356"/>
        <end position="379"/>
    </location>
</feature>
<dbReference type="GO" id="GO:0016020">
    <property type="term" value="C:membrane"/>
    <property type="evidence" value="ECO:0007669"/>
    <property type="project" value="UniProtKB-SubCell"/>
</dbReference>
<dbReference type="Gene3D" id="1.20.1250.20">
    <property type="entry name" value="MFS general substrate transporter like domains"/>
    <property type="match status" value="1"/>
</dbReference>
<feature type="transmembrane region" description="Helical" evidence="6">
    <location>
        <begin position="21"/>
        <end position="40"/>
    </location>
</feature>
<proteinExistence type="predicted"/>
<evidence type="ECO:0000256" key="6">
    <source>
        <dbReference type="SAM" id="Phobius"/>
    </source>
</evidence>
<feature type="transmembrane region" description="Helical" evidence="6">
    <location>
        <begin position="182"/>
        <end position="202"/>
    </location>
</feature>
<name>A0A6A1R7F1_9BURK</name>
<feature type="transmembrane region" description="Helical" evidence="6">
    <location>
        <begin position="263"/>
        <end position="281"/>
    </location>
</feature>
<dbReference type="EMBL" id="VZOT01000001">
    <property type="protein sequence ID" value="KAB0588856.1"/>
    <property type="molecule type" value="Genomic_DNA"/>
</dbReference>
<comment type="caution">
    <text evidence="7">The sequence shown here is derived from an EMBL/GenBank/DDBJ whole genome shotgun (WGS) entry which is preliminary data.</text>
</comment>
<feature type="transmembrane region" description="Helical" evidence="6">
    <location>
        <begin position="385"/>
        <end position="402"/>
    </location>
</feature>
<evidence type="ECO:0000256" key="1">
    <source>
        <dbReference type="ARBA" id="ARBA00004141"/>
    </source>
</evidence>
<feature type="transmembrane region" description="Helical" evidence="6">
    <location>
        <begin position="231"/>
        <end position="251"/>
    </location>
</feature>
<feature type="transmembrane region" description="Helical" evidence="6">
    <location>
        <begin position="293"/>
        <end position="314"/>
    </location>
</feature>
<gene>
    <name evidence="7" type="ORF">F7P80_02865</name>
</gene>